<accession>A0A0J6CZV9</accession>
<proteinExistence type="predicted"/>
<keyword evidence="3" id="KW-0472">Membrane</keyword>
<dbReference type="NCBIfam" id="TIGR01760">
    <property type="entry name" value="tape_meas_TP901"/>
    <property type="match status" value="1"/>
</dbReference>
<dbReference type="Gene3D" id="1.20.120.20">
    <property type="entry name" value="Apolipoprotein"/>
    <property type="match status" value="1"/>
</dbReference>
<dbReference type="Pfam" id="PF10145">
    <property type="entry name" value="PhageMin_Tail"/>
    <property type="match status" value="1"/>
</dbReference>
<dbReference type="PANTHER" id="PTHR37813:SF1">
    <property type="entry name" value="FELS-2 PROPHAGE PROTEIN"/>
    <property type="match status" value="1"/>
</dbReference>
<organism evidence="5 6">
    <name type="scientific">Guptibacillus hwajinpoensis</name>
    <dbReference type="NCBI Taxonomy" id="208199"/>
    <lineage>
        <taxon>Bacteria</taxon>
        <taxon>Bacillati</taxon>
        <taxon>Bacillota</taxon>
        <taxon>Bacilli</taxon>
        <taxon>Bacillales</taxon>
        <taxon>Guptibacillaceae</taxon>
        <taxon>Guptibacillus</taxon>
    </lineage>
</organism>
<dbReference type="STRING" id="157733.AB986_04770"/>
<keyword evidence="1" id="KW-1188">Viral release from host cell</keyword>
<feature type="transmembrane region" description="Helical" evidence="3">
    <location>
        <begin position="654"/>
        <end position="674"/>
    </location>
</feature>
<name>A0A0J6CZV9_9BACL</name>
<feature type="transmembrane region" description="Helical" evidence="3">
    <location>
        <begin position="490"/>
        <end position="523"/>
    </location>
</feature>
<comment type="caution">
    <text evidence="5">The sequence shown here is derived from an EMBL/GenBank/DDBJ whole genome shotgun (WGS) entry which is preliminary data.</text>
</comment>
<feature type="transmembrane region" description="Helical" evidence="3">
    <location>
        <begin position="599"/>
        <end position="617"/>
    </location>
</feature>
<evidence type="ECO:0000256" key="2">
    <source>
        <dbReference type="SAM" id="Coils"/>
    </source>
</evidence>
<evidence type="ECO:0000256" key="1">
    <source>
        <dbReference type="ARBA" id="ARBA00022612"/>
    </source>
</evidence>
<dbReference type="InterPro" id="IPR010090">
    <property type="entry name" value="Phage_tape_meas"/>
</dbReference>
<feature type="transmembrane region" description="Helical" evidence="3">
    <location>
        <begin position="543"/>
        <end position="567"/>
    </location>
</feature>
<dbReference type="PANTHER" id="PTHR37813">
    <property type="entry name" value="FELS-2 PROPHAGE PROTEIN"/>
    <property type="match status" value="1"/>
</dbReference>
<dbReference type="AlphaFoldDB" id="A0A0J6CZV9"/>
<protein>
    <recommendedName>
        <fullName evidence="4">Phage tail tape measure protein domain-containing protein</fullName>
    </recommendedName>
</protein>
<feature type="coiled-coil region" evidence="2">
    <location>
        <begin position="15"/>
        <end position="46"/>
    </location>
</feature>
<keyword evidence="3" id="KW-0812">Transmembrane</keyword>
<evidence type="ECO:0000259" key="4">
    <source>
        <dbReference type="Pfam" id="PF10145"/>
    </source>
</evidence>
<gene>
    <name evidence="5" type="ORF">AB986_04770</name>
</gene>
<keyword evidence="6" id="KW-1185">Reference proteome</keyword>
<dbReference type="EMBL" id="LELK01000001">
    <property type="protein sequence ID" value="KMM38595.1"/>
    <property type="molecule type" value="Genomic_DNA"/>
</dbReference>
<sequence>MARNPETKIKFSVFNKDFNSAMRDMKNESSKLRQEYQLQAEQLKLNGSATEKLQAKMNYLQQAQQLASRKTQETATQLTRAREMYGDNSREVEALSRRLLSAQTAEQRLSNELAETTDQFQEQTDVVRQTSEAISEQGDKLKNVGGAMTATVTPALTGLGAVAMKAADNFDQAQGKIQASLGVTKSEAEEFAEIAETLWADAFGENIDEAAAAVTTVSKNMKEIPVDQLQAATEKAFILSDAFEADVGESTKTANTLMKNFGISSDEAFDLMTVGFQKSGAHSDELLETLNEYAPQFKALGYDAEGFTATLIAGAESGAFSMDVLADTAKEGFLLMGEGSDDTKDALNAMGLDADKVISDINAGGQDAQSAFMAVSSAISTIEDPAKRNQAAIAAFGTPLEDLGPEFQTFFSSVNQDLEGAEGATDKAGEALYDNFGTDLQAVMNQLQLALVPLGEVLLGFVRDILPKLTAGIQSVSNWFGSLSPLGQKLTVIFGMIGVALGPFLVVLGYVVGAVSNLIPIFAKIWSWLSKLGPLFNVLRTALLFLTGPVGIVIGIIVALVAAFVLLWNKSDAFRNFFINLWTQIKAALAVALPAIRDFLIMVWNGVLVAIKITLAFMKNAILNTWNGIKAFTLMVFNGLKTALIAIWTAIKTAVIMIVTTYVAVIKAIFNAYVTAVKFIFNALKIFFTTVWNAIKKAVVAIVTAYVNAVKALFQLFVSGIKAIFNGVKVFFSTVWNSIKNTVTSIVTALKSTAISIFNALKSSVNAIFNSVKSTITSIWKGIKSIIIRVVNEAESRVTSTFDSMSSRISSIFSSIKSTATSIFNSVKSAITRPIESAKDTVIGIIDSIKSAFSRMKITIPKPKIPKIDVSMGSKKVGPVSVPYPKFNVNWHKTGGVMTKPFTAGNAGFGDVEEGIVPFEGPHAMKIAKLIASAQSRLSNVSTGLVNRVMDKLVEVNIASSDVVMDGQTVGRITWDTVRDEIERDEEMNSRALGE</sequence>
<evidence type="ECO:0000313" key="5">
    <source>
        <dbReference type="EMBL" id="KMM38595.1"/>
    </source>
</evidence>
<evidence type="ECO:0000256" key="3">
    <source>
        <dbReference type="SAM" id="Phobius"/>
    </source>
</evidence>
<dbReference type="Proteomes" id="UP000035996">
    <property type="component" value="Unassembled WGS sequence"/>
</dbReference>
<dbReference type="RefSeq" id="WP_048309712.1">
    <property type="nucleotide sequence ID" value="NZ_CP119526.1"/>
</dbReference>
<feature type="domain" description="Phage tail tape measure protein" evidence="4">
    <location>
        <begin position="200"/>
        <end position="397"/>
    </location>
</feature>
<reference evidence="5" key="1">
    <citation type="submission" date="2015-06" db="EMBL/GenBank/DDBJ databases">
        <authorList>
            <person name="Liu B."/>
            <person name="Wang J."/>
            <person name="Zhu Y."/>
            <person name="Liu G."/>
            <person name="Chen Q."/>
            <person name="Zheng C."/>
            <person name="Che J."/>
            <person name="Ge C."/>
            <person name="Shi H."/>
            <person name="Pan Z."/>
            <person name="Liu X."/>
        </authorList>
    </citation>
    <scope>NUCLEOTIDE SEQUENCE [LARGE SCALE GENOMIC DNA]</scope>
    <source>
        <strain evidence="5">DSM 16346</strain>
    </source>
</reference>
<keyword evidence="2" id="KW-0175">Coiled coil</keyword>
<keyword evidence="3" id="KW-1133">Transmembrane helix</keyword>
<evidence type="ECO:0000313" key="6">
    <source>
        <dbReference type="Proteomes" id="UP000035996"/>
    </source>
</evidence>
<dbReference type="OrthoDB" id="1779742at2"/>
<feature type="transmembrane region" description="Helical" evidence="3">
    <location>
        <begin position="574"/>
        <end position="593"/>
    </location>
</feature>